<dbReference type="STRING" id="1160497.A0A1L9V6V0"/>
<evidence type="ECO:0008006" key="6">
    <source>
        <dbReference type="Google" id="ProtNLM"/>
    </source>
</evidence>
<accession>A0A1L9V6V0</accession>
<dbReference type="PANTHER" id="PTHR46082">
    <property type="entry name" value="ATP/GTP-BINDING PROTEIN-RELATED"/>
    <property type="match status" value="1"/>
</dbReference>
<dbReference type="VEuPathDB" id="FungiDB:ASPGLDRAFT_947390"/>
<dbReference type="PANTHER" id="PTHR46082:SF6">
    <property type="entry name" value="AAA+ ATPASE DOMAIN-CONTAINING PROTEIN-RELATED"/>
    <property type="match status" value="1"/>
</dbReference>
<dbReference type="InterPro" id="IPR053137">
    <property type="entry name" value="NLR-like"/>
</dbReference>
<dbReference type="GO" id="GO:0003824">
    <property type="term" value="F:catalytic activity"/>
    <property type="evidence" value="ECO:0007669"/>
    <property type="project" value="InterPro"/>
</dbReference>
<dbReference type="GO" id="GO:0009116">
    <property type="term" value="P:nucleoside metabolic process"/>
    <property type="evidence" value="ECO:0007669"/>
    <property type="project" value="InterPro"/>
</dbReference>
<dbReference type="Gene3D" id="3.40.50.1580">
    <property type="entry name" value="Nucleoside phosphorylase domain"/>
    <property type="match status" value="1"/>
</dbReference>
<dbReference type="Proteomes" id="UP000184300">
    <property type="component" value="Unassembled WGS sequence"/>
</dbReference>
<reference evidence="5" key="1">
    <citation type="journal article" date="2017" name="Genome Biol.">
        <title>Comparative genomics reveals high biological diversity and specific adaptations in the industrially and medically important fungal genus Aspergillus.</title>
        <authorList>
            <person name="de Vries R.P."/>
            <person name="Riley R."/>
            <person name="Wiebenga A."/>
            <person name="Aguilar-Osorio G."/>
            <person name="Amillis S."/>
            <person name="Uchima C.A."/>
            <person name="Anderluh G."/>
            <person name="Asadollahi M."/>
            <person name="Askin M."/>
            <person name="Barry K."/>
            <person name="Battaglia E."/>
            <person name="Bayram O."/>
            <person name="Benocci T."/>
            <person name="Braus-Stromeyer S.A."/>
            <person name="Caldana C."/>
            <person name="Canovas D."/>
            <person name="Cerqueira G.C."/>
            <person name="Chen F."/>
            <person name="Chen W."/>
            <person name="Choi C."/>
            <person name="Clum A."/>
            <person name="Dos Santos R.A."/>
            <person name="Damasio A.R."/>
            <person name="Diallinas G."/>
            <person name="Emri T."/>
            <person name="Fekete E."/>
            <person name="Flipphi M."/>
            <person name="Freyberg S."/>
            <person name="Gallo A."/>
            <person name="Gournas C."/>
            <person name="Habgood R."/>
            <person name="Hainaut M."/>
            <person name="Harispe M.L."/>
            <person name="Henrissat B."/>
            <person name="Hilden K.S."/>
            <person name="Hope R."/>
            <person name="Hossain A."/>
            <person name="Karabika E."/>
            <person name="Karaffa L."/>
            <person name="Karanyi Z."/>
            <person name="Krasevec N."/>
            <person name="Kuo A."/>
            <person name="Kusch H."/>
            <person name="LaButti K."/>
            <person name="Lagendijk E.L."/>
            <person name="Lapidus A."/>
            <person name="Levasseur A."/>
            <person name="Lindquist E."/>
            <person name="Lipzen A."/>
            <person name="Logrieco A.F."/>
            <person name="MacCabe A."/>
            <person name="Maekelae M.R."/>
            <person name="Malavazi I."/>
            <person name="Melin P."/>
            <person name="Meyer V."/>
            <person name="Mielnichuk N."/>
            <person name="Miskei M."/>
            <person name="Molnar A.P."/>
            <person name="Mule G."/>
            <person name="Ngan C.Y."/>
            <person name="Orejas M."/>
            <person name="Orosz E."/>
            <person name="Ouedraogo J.P."/>
            <person name="Overkamp K.M."/>
            <person name="Park H.-S."/>
            <person name="Perrone G."/>
            <person name="Piumi F."/>
            <person name="Punt P.J."/>
            <person name="Ram A.F."/>
            <person name="Ramon A."/>
            <person name="Rauscher S."/>
            <person name="Record E."/>
            <person name="Riano-Pachon D.M."/>
            <person name="Robert V."/>
            <person name="Roehrig J."/>
            <person name="Ruller R."/>
            <person name="Salamov A."/>
            <person name="Salih N.S."/>
            <person name="Samson R.A."/>
            <person name="Sandor E."/>
            <person name="Sanguinetti M."/>
            <person name="Schuetze T."/>
            <person name="Sepcic K."/>
            <person name="Shelest E."/>
            <person name="Sherlock G."/>
            <person name="Sophianopoulou V."/>
            <person name="Squina F.M."/>
            <person name="Sun H."/>
            <person name="Susca A."/>
            <person name="Todd R.B."/>
            <person name="Tsang A."/>
            <person name="Unkles S.E."/>
            <person name="van de Wiele N."/>
            <person name="van Rossen-Uffink D."/>
            <person name="Oliveira J.V."/>
            <person name="Vesth T.C."/>
            <person name="Visser J."/>
            <person name="Yu J.-H."/>
            <person name="Zhou M."/>
            <person name="Andersen M.R."/>
            <person name="Archer D.B."/>
            <person name="Baker S.E."/>
            <person name="Benoit I."/>
            <person name="Brakhage A.A."/>
            <person name="Braus G.H."/>
            <person name="Fischer R."/>
            <person name="Frisvad J.C."/>
            <person name="Goldman G.H."/>
            <person name="Houbraken J."/>
            <person name="Oakley B."/>
            <person name="Pocsi I."/>
            <person name="Scazzocchio C."/>
            <person name="Seiboth B."/>
            <person name="vanKuyk P.A."/>
            <person name="Wortman J."/>
            <person name="Dyer P.S."/>
            <person name="Grigoriev I.V."/>
        </authorList>
    </citation>
    <scope>NUCLEOTIDE SEQUENCE [LARGE SCALE GENOMIC DNA]</scope>
    <source>
        <strain evidence="5">CBS 516.65</strain>
    </source>
</reference>
<feature type="domain" description="Nucleoside phosphorylase" evidence="2">
    <location>
        <begin position="11"/>
        <end position="272"/>
    </location>
</feature>
<protein>
    <recommendedName>
        <fullName evidence="6">NACHT domain-containing protein</fullName>
    </recommendedName>
</protein>
<dbReference type="SUPFAM" id="SSF53167">
    <property type="entry name" value="Purine and uridine phosphorylases"/>
    <property type="match status" value="1"/>
</dbReference>
<feature type="domain" description="Nephrocystin 3-like N-terminal" evidence="3">
    <location>
        <begin position="323"/>
        <end position="459"/>
    </location>
</feature>
<dbReference type="EMBL" id="KV878916">
    <property type="protein sequence ID" value="OJJ79599.1"/>
    <property type="molecule type" value="Genomic_DNA"/>
</dbReference>
<evidence type="ECO:0000256" key="1">
    <source>
        <dbReference type="ARBA" id="ARBA00022737"/>
    </source>
</evidence>
<keyword evidence="1" id="KW-0677">Repeat</keyword>
<dbReference type="GeneID" id="34466824"/>
<evidence type="ECO:0000313" key="4">
    <source>
        <dbReference type="EMBL" id="OJJ79599.1"/>
    </source>
</evidence>
<gene>
    <name evidence="4" type="ORF">ASPGLDRAFT_947390</name>
</gene>
<dbReference type="Pfam" id="PF01048">
    <property type="entry name" value="PNP_UDP_1"/>
    <property type="match status" value="1"/>
</dbReference>
<evidence type="ECO:0000313" key="5">
    <source>
        <dbReference type="Proteomes" id="UP000184300"/>
    </source>
</evidence>
<sequence>MPPSTRDEFEVAIICALPREADAVEALFDKTYDKSNQLYGIQSGDANVYTNGKLGPHDVVLCCLPGIGKGNAASAASSLRVSYPSVQLALLVGICGAVRFTSDGTPVSLGDVILSDRVVEYDFGRRYPDGFERKKNIKETSGRHTRETRAILADLKTKETRKQFRDRVYQYLSTLQTHRDGLWQRPNNEDDTLSDTYTPSMHIGTMGSGDTVVKSADYRNKLATDEDMIGFEMEGAGIWDNIPYIIIKGVCDYADCQKNKIWQDYAAATGASAAKAFLEHWRPTIRNVMTDSDKQCLGKLRLTDPRIDKIRIEKMKGGLLRESSDWVLQNPVFRQWQSDAAGQLLWIKGDAGKGKTMLMISIIDELSQQLQQSPEQGSNHLLSYFICQGTDSRLNNASAILRGLIYLLVIQQPSLLRHLRQQYDQTGGELYERPDLFYALSGVFQSMLQDPNFPGACFI</sequence>
<dbReference type="OrthoDB" id="1658288at2759"/>
<dbReference type="InterPro" id="IPR000845">
    <property type="entry name" value="Nucleoside_phosphorylase_d"/>
</dbReference>
<dbReference type="RefSeq" id="XP_022396297.1">
    <property type="nucleotide sequence ID" value="XM_022550564.1"/>
</dbReference>
<proteinExistence type="predicted"/>
<evidence type="ECO:0000259" key="2">
    <source>
        <dbReference type="Pfam" id="PF01048"/>
    </source>
</evidence>
<dbReference type="Pfam" id="PF24883">
    <property type="entry name" value="NPHP3_N"/>
    <property type="match status" value="1"/>
</dbReference>
<name>A0A1L9V6V0_ASPGL</name>
<keyword evidence="5" id="KW-1185">Reference proteome</keyword>
<dbReference type="InterPro" id="IPR056884">
    <property type="entry name" value="NPHP3-like_N"/>
</dbReference>
<organism evidence="4 5">
    <name type="scientific">Aspergillus glaucus CBS 516.65</name>
    <dbReference type="NCBI Taxonomy" id="1160497"/>
    <lineage>
        <taxon>Eukaryota</taxon>
        <taxon>Fungi</taxon>
        <taxon>Dikarya</taxon>
        <taxon>Ascomycota</taxon>
        <taxon>Pezizomycotina</taxon>
        <taxon>Eurotiomycetes</taxon>
        <taxon>Eurotiomycetidae</taxon>
        <taxon>Eurotiales</taxon>
        <taxon>Aspergillaceae</taxon>
        <taxon>Aspergillus</taxon>
        <taxon>Aspergillus subgen. Aspergillus</taxon>
    </lineage>
</organism>
<dbReference type="AlphaFoldDB" id="A0A1L9V6V0"/>
<dbReference type="CDD" id="cd09008">
    <property type="entry name" value="MTAN"/>
    <property type="match status" value="1"/>
</dbReference>
<dbReference type="InterPro" id="IPR035994">
    <property type="entry name" value="Nucleoside_phosphorylase_sf"/>
</dbReference>
<evidence type="ECO:0000259" key="3">
    <source>
        <dbReference type="Pfam" id="PF24883"/>
    </source>
</evidence>